<keyword evidence="1" id="KW-0812">Transmembrane</keyword>
<accession>A0AA39Y4W7</accession>
<dbReference type="Proteomes" id="UP001174936">
    <property type="component" value="Unassembled WGS sequence"/>
</dbReference>
<dbReference type="PANTHER" id="PTHR37577:SF1">
    <property type="entry name" value="INTEGRAL MEMBRANE PROTEIN"/>
    <property type="match status" value="1"/>
</dbReference>
<feature type="transmembrane region" description="Helical" evidence="1">
    <location>
        <begin position="180"/>
        <end position="203"/>
    </location>
</feature>
<dbReference type="PANTHER" id="PTHR37577">
    <property type="entry name" value="INTEGRAL MEMBRANE PROTEIN"/>
    <property type="match status" value="1"/>
</dbReference>
<dbReference type="EMBL" id="JAULSV010000004">
    <property type="protein sequence ID" value="KAK0646093.1"/>
    <property type="molecule type" value="Genomic_DNA"/>
</dbReference>
<dbReference type="AlphaFoldDB" id="A0AA39Y4W7"/>
<keyword evidence="1" id="KW-1133">Transmembrane helix</keyword>
<feature type="transmembrane region" description="Helical" evidence="1">
    <location>
        <begin position="55"/>
        <end position="75"/>
    </location>
</feature>
<feature type="transmembrane region" description="Helical" evidence="1">
    <location>
        <begin position="87"/>
        <end position="107"/>
    </location>
</feature>
<feature type="transmembrane region" description="Helical" evidence="1">
    <location>
        <begin position="215"/>
        <end position="234"/>
    </location>
</feature>
<sequence>MTGIIGQAFLMNIGVLFWWFLGTPSKWCFGRFRKDREKELRTWAGTRRLNLQRMLLTSCDTQAVTGIALAAAGFMQVDELPLYDIALILNLLSISANSYSVLLLYGLRQKSERSRRALVAANETSASTQPWLFLLDARLPISIAYIALYFLFSAHAMERFDNALANHDCLLNYPPQAGNYGTWGLAEAVLMLIITALAYVQRLVPVRRLRWRPRWLLWLYDGFLPAFTLTYFFWNFADIITLKIANRPTLIEDEENKISGFGQVVPVVLLLLPLLALRDLLGDE</sequence>
<evidence type="ECO:0000256" key="1">
    <source>
        <dbReference type="SAM" id="Phobius"/>
    </source>
</evidence>
<keyword evidence="1" id="KW-0472">Membrane</keyword>
<gene>
    <name evidence="2" type="ORF">B0T16DRAFT_153344</name>
</gene>
<protein>
    <submittedName>
        <fullName evidence="2">Uncharacterized protein</fullName>
    </submittedName>
</protein>
<feature type="transmembrane region" description="Helical" evidence="1">
    <location>
        <begin position="131"/>
        <end position="152"/>
    </location>
</feature>
<reference evidence="2" key="1">
    <citation type="submission" date="2023-06" db="EMBL/GenBank/DDBJ databases">
        <title>Genome-scale phylogeny and comparative genomics of the fungal order Sordariales.</title>
        <authorList>
            <consortium name="Lawrence Berkeley National Laboratory"/>
            <person name="Hensen N."/>
            <person name="Bonometti L."/>
            <person name="Westerberg I."/>
            <person name="Brannstrom I.O."/>
            <person name="Guillou S."/>
            <person name="Cros-Aarteil S."/>
            <person name="Calhoun S."/>
            <person name="Haridas S."/>
            <person name="Kuo A."/>
            <person name="Mondo S."/>
            <person name="Pangilinan J."/>
            <person name="Riley R."/>
            <person name="Labutti K."/>
            <person name="Andreopoulos B."/>
            <person name="Lipzen A."/>
            <person name="Chen C."/>
            <person name="Yanf M."/>
            <person name="Daum C."/>
            <person name="Ng V."/>
            <person name="Clum A."/>
            <person name="Steindorff A."/>
            <person name="Ohm R."/>
            <person name="Martin F."/>
            <person name="Silar P."/>
            <person name="Natvig D."/>
            <person name="Lalanne C."/>
            <person name="Gautier V."/>
            <person name="Ament-Velasquez S.L."/>
            <person name="Kruys A."/>
            <person name="Hutchinson M.I."/>
            <person name="Powell A.J."/>
            <person name="Barry K."/>
            <person name="Miller A.N."/>
            <person name="Grigoriev I.V."/>
            <person name="Debuchy R."/>
            <person name="Gladieux P."/>
            <person name="Thoren M.H."/>
            <person name="Johannesson H."/>
        </authorList>
    </citation>
    <scope>NUCLEOTIDE SEQUENCE</scope>
    <source>
        <strain evidence="2">SMH2532-1</strain>
    </source>
</reference>
<dbReference type="InterPro" id="IPR053018">
    <property type="entry name" value="Elsinochrome_Biosynth-Asso"/>
</dbReference>
<proteinExistence type="predicted"/>
<name>A0AA39Y4W7_9PEZI</name>
<comment type="caution">
    <text evidence="2">The sequence shown here is derived from an EMBL/GenBank/DDBJ whole genome shotgun (WGS) entry which is preliminary data.</text>
</comment>
<evidence type="ECO:0000313" key="2">
    <source>
        <dbReference type="EMBL" id="KAK0646093.1"/>
    </source>
</evidence>
<evidence type="ECO:0000313" key="3">
    <source>
        <dbReference type="Proteomes" id="UP001174936"/>
    </source>
</evidence>
<feature type="transmembrane region" description="Helical" evidence="1">
    <location>
        <begin position="6"/>
        <end position="29"/>
    </location>
</feature>
<keyword evidence="3" id="KW-1185">Reference proteome</keyword>
<organism evidence="2 3">
    <name type="scientific">Cercophora newfieldiana</name>
    <dbReference type="NCBI Taxonomy" id="92897"/>
    <lineage>
        <taxon>Eukaryota</taxon>
        <taxon>Fungi</taxon>
        <taxon>Dikarya</taxon>
        <taxon>Ascomycota</taxon>
        <taxon>Pezizomycotina</taxon>
        <taxon>Sordariomycetes</taxon>
        <taxon>Sordariomycetidae</taxon>
        <taxon>Sordariales</taxon>
        <taxon>Lasiosphaeriaceae</taxon>
        <taxon>Cercophora</taxon>
    </lineage>
</organism>